<accession>A0A4C2A9H4</accession>
<organism evidence="2 3">
    <name type="scientific">Eumeta variegata</name>
    <name type="common">Bagworm moth</name>
    <name type="synonym">Eumeta japonica</name>
    <dbReference type="NCBI Taxonomy" id="151549"/>
    <lineage>
        <taxon>Eukaryota</taxon>
        <taxon>Metazoa</taxon>
        <taxon>Ecdysozoa</taxon>
        <taxon>Arthropoda</taxon>
        <taxon>Hexapoda</taxon>
        <taxon>Insecta</taxon>
        <taxon>Pterygota</taxon>
        <taxon>Neoptera</taxon>
        <taxon>Endopterygota</taxon>
        <taxon>Lepidoptera</taxon>
        <taxon>Glossata</taxon>
        <taxon>Ditrysia</taxon>
        <taxon>Tineoidea</taxon>
        <taxon>Psychidae</taxon>
        <taxon>Oiketicinae</taxon>
        <taxon>Eumeta</taxon>
    </lineage>
</organism>
<keyword evidence="3" id="KW-1185">Reference proteome</keyword>
<protein>
    <submittedName>
        <fullName evidence="2">Uncharacterized protein</fullName>
    </submittedName>
</protein>
<feature type="region of interest" description="Disordered" evidence="1">
    <location>
        <begin position="1"/>
        <end position="47"/>
    </location>
</feature>
<sequence length="178" mass="19733">MAEHAVKPQLINSKSGRRELVNNGRFKSAPRRRWRARKNPSRRRRSVARCQSGNTVARHCSPRSRPRARGRVAVEQQLPTEAGAGSVAALSDKTSGKHSVEWYRVGSKTGRPRTLPSYRAASSPSPLLSRRHMVPYAARHSPLNANTPNLCVRAPPIDFSDTLPLASTVRKRPRVSSS</sequence>
<proteinExistence type="predicted"/>
<dbReference type="AlphaFoldDB" id="A0A4C2A9H4"/>
<comment type="caution">
    <text evidence="2">The sequence shown here is derived from an EMBL/GenBank/DDBJ whole genome shotgun (WGS) entry which is preliminary data.</text>
</comment>
<reference evidence="2 3" key="1">
    <citation type="journal article" date="2019" name="Commun. Biol.">
        <title>The bagworm genome reveals a unique fibroin gene that provides high tensile strength.</title>
        <authorList>
            <person name="Kono N."/>
            <person name="Nakamura H."/>
            <person name="Ohtoshi R."/>
            <person name="Tomita M."/>
            <person name="Numata K."/>
            <person name="Arakawa K."/>
        </authorList>
    </citation>
    <scope>NUCLEOTIDE SEQUENCE [LARGE SCALE GENOMIC DNA]</scope>
</reference>
<feature type="region of interest" description="Disordered" evidence="1">
    <location>
        <begin position="77"/>
        <end position="97"/>
    </location>
</feature>
<dbReference type="EMBL" id="BGZK01002646">
    <property type="protein sequence ID" value="GBP95527.1"/>
    <property type="molecule type" value="Genomic_DNA"/>
</dbReference>
<evidence type="ECO:0000256" key="1">
    <source>
        <dbReference type="SAM" id="MobiDB-lite"/>
    </source>
</evidence>
<dbReference type="Proteomes" id="UP000299102">
    <property type="component" value="Unassembled WGS sequence"/>
</dbReference>
<gene>
    <name evidence="2" type="ORF">EVAR_98025_1</name>
</gene>
<name>A0A4C2A9H4_EUMVA</name>
<evidence type="ECO:0000313" key="2">
    <source>
        <dbReference type="EMBL" id="GBP95527.1"/>
    </source>
</evidence>
<evidence type="ECO:0000313" key="3">
    <source>
        <dbReference type="Proteomes" id="UP000299102"/>
    </source>
</evidence>
<feature type="compositionally biased region" description="Basic residues" evidence="1">
    <location>
        <begin position="28"/>
        <end position="47"/>
    </location>
</feature>